<gene>
    <name evidence="5" type="ORF">PAPYR_2244</name>
</gene>
<dbReference type="GO" id="GO:0000502">
    <property type="term" value="C:proteasome complex"/>
    <property type="evidence" value="ECO:0007669"/>
    <property type="project" value="UniProtKB-KW"/>
</dbReference>
<comment type="subcellular location">
    <subcellularLocation>
        <location evidence="1">Nucleus</location>
    </subcellularLocation>
</comment>
<dbReference type="InterPro" id="IPR029055">
    <property type="entry name" value="Ntn_hydrolases_N"/>
</dbReference>
<evidence type="ECO:0000313" key="5">
    <source>
        <dbReference type="EMBL" id="KAJ4461219.1"/>
    </source>
</evidence>
<reference evidence="5" key="1">
    <citation type="journal article" date="2022" name="bioRxiv">
        <title>Genomics of Preaxostyla Flagellates Illuminates Evolutionary Transitions and the Path Towards Mitochondrial Loss.</title>
        <authorList>
            <person name="Novak L.V.F."/>
            <person name="Treitli S.C."/>
            <person name="Pyrih J."/>
            <person name="Halakuc P."/>
            <person name="Pipaliya S.V."/>
            <person name="Vacek V."/>
            <person name="Brzon O."/>
            <person name="Soukal P."/>
            <person name="Eme L."/>
            <person name="Dacks J.B."/>
            <person name="Karnkowska A."/>
            <person name="Elias M."/>
            <person name="Hampl V."/>
        </authorList>
    </citation>
    <scope>NUCLEOTIDE SEQUENCE</scope>
    <source>
        <strain evidence="5">RCP-MX</strain>
    </source>
</reference>
<evidence type="ECO:0000256" key="4">
    <source>
        <dbReference type="ARBA" id="ARBA00023242"/>
    </source>
</evidence>
<protein>
    <submittedName>
        <fullName evidence="5">Proteasome subunit beta type-3</fullName>
    </submittedName>
</protein>
<keyword evidence="2" id="KW-0963">Cytoplasm</keyword>
<dbReference type="Pfam" id="PF00227">
    <property type="entry name" value="Proteasome"/>
    <property type="match status" value="1"/>
</dbReference>
<keyword evidence="3 5" id="KW-0647">Proteasome</keyword>
<dbReference type="CDD" id="cd03759">
    <property type="entry name" value="proteasome_beta_type_3"/>
    <property type="match status" value="1"/>
</dbReference>
<accession>A0ABQ8UPX2</accession>
<name>A0ABQ8UPX2_9EUKA</name>
<evidence type="ECO:0000313" key="6">
    <source>
        <dbReference type="Proteomes" id="UP001141327"/>
    </source>
</evidence>
<dbReference type="InterPro" id="IPR001353">
    <property type="entry name" value="Proteasome_sua/b"/>
</dbReference>
<organism evidence="5 6">
    <name type="scientific">Paratrimastix pyriformis</name>
    <dbReference type="NCBI Taxonomy" id="342808"/>
    <lineage>
        <taxon>Eukaryota</taxon>
        <taxon>Metamonada</taxon>
        <taxon>Preaxostyla</taxon>
        <taxon>Paratrimastigidae</taxon>
        <taxon>Paratrimastix</taxon>
    </lineage>
</organism>
<dbReference type="PANTHER" id="PTHR32194:SF10">
    <property type="entry name" value="PROTEASOME SUBUNIT BETA TYPE-3"/>
    <property type="match status" value="1"/>
</dbReference>
<dbReference type="PROSITE" id="PS51476">
    <property type="entry name" value="PROTEASOME_BETA_2"/>
    <property type="match status" value="1"/>
</dbReference>
<sequence>MSDPMSYNGGTVLAMNGKNCCAIASDLRFGVNNIFVGRMHRIFPVGKKILVGYSGLASDCQTLNETIQLQTNLYSLREGRQISPHALTNLISTDLYEHRFGPLFVEPIVCGLDEKNEPYVCGADLLGCLSKPTDFIVSGTGMEMMMGACESFWRPDMEPEELLEVISQCFLAGLDRDALSGWGCVVHVITPTHTRTVYLKSRQD</sequence>
<dbReference type="SUPFAM" id="SSF56235">
    <property type="entry name" value="N-terminal nucleophile aminohydrolases (Ntn hydrolases)"/>
    <property type="match status" value="1"/>
</dbReference>
<evidence type="ECO:0000256" key="2">
    <source>
        <dbReference type="ARBA" id="ARBA00022490"/>
    </source>
</evidence>
<dbReference type="InterPro" id="IPR033811">
    <property type="entry name" value="Proteasome_beta_3"/>
</dbReference>
<dbReference type="EMBL" id="JAPMOS010000008">
    <property type="protein sequence ID" value="KAJ4461219.1"/>
    <property type="molecule type" value="Genomic_DNA"/>
</dbReference>
<keyword evidence="4" id="KW-0539">Nucleus</keyword>
<dbReference type="InterPro" id="IPR023333">
    <property type="entry name" value="Proteasome_suB-type"/>
</dbReference>
<evidence type="ECO:0000256" key="1">
    <source>
        <dbReference type="ARBA" id="ARBA00004123"/>
    </source>
</evidence>
<proteinExistence type="predicted"/>
<keyword evidence="6" id="KW-1185">Reference proteome</keyword>
<comment type="caution">
    <text evidence="5">The sequence shown here is derived from an EMBL/GenBank/DDBJ whole genome shotgun (WGS) entry which is preliminary data.</text>
</comment>
<dbReference type="PANTHER" id="PTHR32194">
    <property type="entry name" value="METALLOPROTEASE TLDD"/>
    <property type="match status" value="1"/>
</dbReference>
<dbReference type="Gene3D" id="3.60.20.10">
    <property type="entry name" value="Glutamine Phosphoribosylpyrophosphate, subunit 1, domain 1"/>
    <property type="match status" value="1"/>
</dbReference>
<evidence type="ECO:0000256" key="3">
    <source>
        <dbReference type="ARBA" id="ARBA00022942"/>
    </source>
</evidence>
<dbReference type="Proteomes" id="UP001141327">
    <property type="component" value="Unassembled WGS sequence"/>
</dbReference>